<dbReference type="OrthoDB" id="9813719at2"/>
<comment type="caution">
    <text evidence="4">The sequence shown here is derived from an EMBL/GenBank/DDBJ whole genome shotgun (WGS) entry which is preliminary data.</text>
</comment>
<dbReference type="EMBL" id="SODD01000019">
    <property type="protein sequence ID" value="TDW16839.1"/>
    <property type="molecule type" value="Genomic_DNA"/>
</dbReference>
<keyword evidence="5" id="KW-1185">Reference proteome</keyword>
<evidence type="ECO:0000256" key="2">
    <source>
        <dbReference type="PIRSR" id="PIRSR640198-2"/>
    </source>
</evidence>
<feature type="active site" evidence="1">
    <location>
        <position position="230"/>
    </location>
</feature>
<dbReference type="InterPro" id="IPR040198">
    <property type="entry name" value="Fido_containing"/>
</dbReference>
<dbReference type="PANTHER" id="PTHR13504">
    <property type="entry name" value="FIDO DOMAIN-CONTAINING PROTEIN DDB_G0283145"/>
    <property type="match status" value="1"/>
</dbReference>
<evidence type="ECO:0000313" key="4">
    <source>
        <dbReference type="EMBL" id="TDW16839.1"/>
    </source>
</evidence>
<accession>A0A4R7ZGP2</accession>
<reference evidence="4 5" key="1">
    <citation type="submission" date="2019-03" db="EMBL/GenBank/DDBJ databases">
        <title>Genomic Encyclopedia of Type Strains, Phase IV (KMG-IV): sequencing the most valuable type-strain genomes for metagenomic binning, comparative biology and taxonomic classification.</title>
        <authorList>
            <person name="Goeker M."/>
        </authorList>
    </citation>
    <scope>NUCLEOTIDE SEQUENCE [LARGE SCALE GENOMIC DNA]</scope>
    <source>
        <strain evidence="4 5">DSM 28867</strain>
    </source>
</reference>
<dbReference type="PROSITE" id="PS51459">
    <property type="entry name" value="FIDO"/>
    <property type="match status" value="1"/>
</dbReference>
<dbReference type="Gene3D" id="1.10.3290.10">
    <property type="entry name" value="Fido-like domain"/>
    <property type="match status" value="1"/>
</dbReference>
<feature type="binding site" evidence="2">
    <location>
        <begin position="234"/>
        <end position="241"/>
    </location>
    <ligand>
        <name>ATP</name>
        <dbReference type="ChEBI" id="CHEBI:30616"/>
    </ligand>
</feature>
<proteinExistence type="predicted"/>
<keyword evidence="2" id="KW-0547">Nucleotide-binding</keyword>
<evidence type="ECO:0000256" key="1">
    <source>
        <dbReference type="PIRSR" id="PIRSR640198-1"/>
    </source>
</evidence>
<dbReference type="AlphaFoldDB" id="A0A4R7ZGP2"/>
<feature type="binding site" evidence="2">
    <location>
        <position position="283"/>
    </location>
    <ligand>
        <name>ATP</name>
        <dbReference type="ChEBI" id="CHEBI:30616"/>
    </ligand>
</feature>
<dbReference type="GO" id="GO:0005524">
    <property type="term" value="F:ATP binding"/>
    <property type="evidence" value="ECO:0007669"/>
    <property type="project" value="UniProtKB-KW"/>
</dbReference>
<feature type="binding site" evidence="2">
    <location>
        <begin position="271"/>
        <end position="272"/>
    </location>
    <ligand>
        <name>ATP</name>
        <dbReference type="ChEBI" id="CHEBI:30616"/>
    </ligand>
</feature>
<keyword evidence="2" id="KW-0067">ATP-binding</keyword>
<dbReference type="SUPFAM" id="SSF140931">
    <property type="entry name" value="Fic-like"/>
    <property type="match status" value="1"/>
</dbReference>
<protein>
    <submittedName>
        <fullName evidence="4">Fic family protein</fullName>
    </submittedName>
</protein>
<evidence type="ECO:0000259" key="3">
    <source>
        <dbReference type="PROSITE" id="PS51459"/>
    </source>
</evidence>
<dbReference type="InterPro" id="IPR036597">
    <property type="entry name" value="Fido-like_dom_sf"/>
</dbReference>
<evidence type="ECO:0000313" key="5">
    <source>
        <dbReference type="Proteomes" id="UP000294743"/>
    </source>
</evidence>
<name>A0A4R7ZGP2_9FIRM</name>
<dbReference type="Pfam" id="PF02661">
    <property type="entry name" value="Fic"/>
    <property type="match status" value="1"/>
</dbReference>
<feature type="domain" description="Fido" evidence="3">
    <location>
        <begin position="142"/>
        <end position="300"/>
    </location>
</feature>
<organism evidence="4 5">
    <name type="scientific">Breznakia blatticola</name>
    <dbReference type="NCBI Taxonomy" id="1754012"/>
    <lineage>
        <taxon>Bacteria</taxon>
        <taxon>Bacillati</taxon>
        <taxon>Bacillota</taxon>
        <taxon>Erysipelotrichia</taxon>
        <taxon>Erysipelotrichales</taxon>
        <taxon>Erysipelotrichaceae</taxon>
        <taxon>Breznakia</taxon>
    </lineage>
</organism>
<dbReference type="Proteomes" id="UP000294743">
    <property type="component" value="Unassembled WGS sequence"/>
</dbReference>
<dbReference type="RefSeq" id="WP_134169612.1">
    <property type="nucleotide sequence ID" value="NZ_SODD01000019.1"/>
</dbReference>
<gene>
    <name evidence="4" type="ORF">EDD63_1195</name>
</gene>
<sequence length="400" mass="47018">MAYLLLSKEFYKNPDNYELLYKQRFYSESSVHLNFRVKENPSFFVINNEISNKIAEVYKLSGVIKDLFNDLPEVAKQSFQQMILIEEIMITNEIEGVSSTKKEIESAIEEDKKVKMKNLDTRFIGLVNKYSSIINKQNINLKTCENVRKLYDAFVLNEIEDKDKPDGKMFRKEIVNVISATQKVLHKGLYPEQVIIETMQECLDFVNDEHNELNTLVRIALFHYMFGYIHPFYDGNGRMSRFISSYLLSKELELFAGLKLSCSIKNRINDYYDAFKICNDDKNKGDLTPFVYTFIDFLLDSYKSLRKELKATKFKLDFYIDKLKMITTEEKKINFLYVLLQNSLFEDDGLSVSELKTIHSIGESKIREILREFSSKKIITCKKISKKKLYRIDLESLEKM</sequence>
<dbReference type="InterPro" id="IPR003812">
    <property type="entry name" value="Fido"/>
</dbReference>
<dbReference type="PANTHER" id="PTHR13504:SF40">
    <property type="entry name" value="FIDO DOMAIN-CONTAINING PROTEIN"/>
    <property type="match status" value="1"/>
</dbReference>